<name>A0A6J5L5P6_9CAUD</name>
<sequence length="144" mass="16634">MSTRSAIGIKHGDRIKAVYCHYDGYLEHVGRALHTHYQDSIKVNKLISMGDMSGIGADIGEKHAFSERSEYLPDGIATQCTFYDRDREEEDVGYRSFAREAEFIDYYDGCGVEFYYLYDHGVWYYSTGRDFTPLHESTKVRELA</sequence>
<reference evidence="1" key="1">
    <citation type="submission" date="2020-04" db="EMBL/GenBank/DDBJ databases">
        <authorList>
            <person name="Chiriac C."/>
            <person name="Salcher M."/>
            <person name="Ghai R."/>
            <person name="Kavagutti S V."/>
        </authorList>
    </citation>
    <scope>NUCLEOTIDE SEQUENCE</scope>
</reference>
<protein>
    <submittedName>
        <fullName evidence="1">Uncharacterized protein</fullName>
    </submittedName>
</protein>
<proteinExistence type="predicted"/>
<evidence type="ECO:0000313" key="1">
    <source>
        <dbReference type="EMBL" id="CAB4129265.1"/>
    </source>
</evidence>
<organism evidence="1">
    <name type="scientific">uncultured Caudovirales phage</name>
    <dbReference type="NCBI Taxonomy" id="2100421"/>
    <lineage>
        <taxon>Viruses</taxon>
        <taxon>Duplodnaviria</taxon>
        <taxon>Heunggongvirae</taxon>
        <taxon>Uroviricota</taxon>
        <taxon>Caudoviricetes</taxon>
        <taxon>Peduoviridae</taxon>
        <taxon>Maltschvirus</taxon>
        <taxon>Maltschvirus maltsch</taxon>
    </lineage>
</organism>
<gene>
    <name evidence="1" type="ORF">UFOVP112_363</name>
</gene>
<accession>A0A6J5L5P6</accession>
<dbReference type="EMBL" id="LR796233">
    <property type="protein sequence ID" value="CAB4129265.1"/>
    <property type="molecule type" value="Genomic_DNA"/>
</dbReference>